<feature type="transmembrane region" description="Helical" evidence="10">
    <location>
        <begin position="117"/>
        <end position="137"/>
    </location>
</feature>
<keyword evidence="13" id="KW-1185">Reference proteome</keyword>
<keyword evidence="3" id="KW-0050">Antiport</keyword>
<keyword evidence="4 10" id="KW-0812">Transmembrane</keyword>
<evidence type="ECO:0000256" key="1">
    <source>
        <dbReference type="ARBA" id="ARBA00004141"/>
    </source>
</evidence>
<dbReference type="EMBL" id="BMII01000003">
    <property type="protein sequence ID" value="GGB47952.1"/>
    <property type="molecule type" value="Genomic_DNA"/>
</dbReference>
<keyword evidence="9" id="KW-0739">Sodium transport</keyword>
<evidence type="ECO:0000256" key="7">
    <source>
        <dbReference type="ARBA" id="ARBA00023065"/>
    </source>
</evidence>
<feature type="transmembrane region" description="Helical" evidence="10">
    <location>
        <begin position="370"/>
        <end position="388"/>
    </location>
</feature>
<accession>A0ABQ1INN7</accession>
<evidence type="ECO:0000256" key="5">
    <source>
        <dbReference type="ARBA" id="ARBA00022989"/>
    </source>
</evidence>
<keyword evidence="2" id="KW-0813">Transport</keyword>
<comment type="caution">
    <text evidence="12">The sequence shown here is derived from an EMBL/GenBank/DDBJ whole genome shotgun (WGS) entry which is preliminary data.</text>
</comment>
<evidence type="ECO:0000256" key="8">
    <source>
        <dbReference type="ARBA" id="ARBA00023136"/>
    </source>
</evidence>
<sequence>MAIDSFVVSLFLILIAGRLLGELSDRLGFPSVVGEVTAGIIIGPSLLNWVLPHSTLAIIAELGVILLLFDIGCETSIKRLAHSGNQAIRVALLGVVIPLMTTGLASLYWLSLSPFTALFFGCALTATSIGISIRVLALNNQTQSHAGQIILGAAVIDDIVGVMLLSILFNFASSGELALSSTLMLFIMIACFIIFSPPLIRAIIYLTRWLHLKARIPGYEVFVVMTMILLFAWLAHLFGTPAILGGFAVGMGLSKHFTSPFNRYLKNPFTYTNQLEGAAKPLVQLFSPVFFVYVGISLDLSQLDVSFTGLILLAWLSFIAVVSKFLAGLTASSKWQEKLIVGSAMVPRGEVGLVFAEMGRQLGVIQAKEFAILVMVIALTTLIGPLILKLTMEKNQSQ</sequence>
<protein>
    <submittedName>
        <fullName evidence="12">Sodium:proton antiporter</fullName>
    </submittedName>
</protein>
<name>A0ABQ1INN7_9GAMM</name>
<dbReference type="Proteomes" id="UP000617555">
    <property type="component" value="Unassembled WGS sequence"/>
</dbReference>
<dbReference type="PANTHER" id="PTHR43562">
    <property type="entry name" value="NAPA-TYPE SODIUM/HYDROGEN ANTIPORTER"/>
    <property type="match status" value="1"/>
</dbReference>
<dbReference type="RefSeq" id="WP_188736660.1">
    <property type="nucleotide sequence ID" value="NZ_BMII01000003.1"/>
</dbReference>
<feature type="transmembrane region" description="Helical" evidence="10">
    <location>
        <begin position="183"/>
        <end position="204"/>
    </location>
</feature>
<evidence type="ECO:0000259" key="11">
    <source>
        <dbReference type="Pfam" id="PF00999"/>
    </source>
</evidence>
<evidence type="ECO:0000256" key="6">
    <source>
        <dbReference type="ARBA" id="ARBA00023053"/>
    </source>
</evidence>
<evidence type="ECO:0000256" key="10">
    <source>
        <dbReference type="SAM" id="Phobius"/>
    </source>
</evidence>
<feature type="transmembrane region" description="Helical" evidence="10">
    <location>
        <begin position="149"/>
        <end position="171"/>
    </location>
</feature>
<dbReference type="Pfam" id="PF00999">
    <property type="entry name" value="Na_H_Exchanger"/>
    <property type="match status" value="1"/>
</dbReference>
<feature type="transmembrane region" description="Helical" evidence="10">
    <location>
        <begin position="90"/>
        <end position="111"/>
    </location>
</feature>
<keyword evidence="6" id="KW-0915">Sodium</keyword>
<evidence type="ECO:0000256" key="3">
    <source>
        <dbReference type="ARBA" id="ARBA00022449"/>
    </source>
</evidence>
<dbReference type="InterPro" id="IPR006153">
    <property type="entry name" value="Cation/H_exchanger_TM"/>
</dbReference>
<organism evidence="12 13">
    <name type="scientific">Shewanella inventionis</name>
    <dbReference type="NCBI Taxonomy" id="1738770"/>
    <lineage>
        <taxon>Bacteria</taxon>
        <taxon>Pseudomonadati</taxon>
        <taxon>Pseudomonadota</taxon>
        <taxon>Gammaproteobacteria</taxon>
        <taxon>Alteromonadales</taxon>
        <taxon>Shewanellaceae</taxon>
        <taxon>Shewanella</taxon>
    </lineage>
</organism>
<evidence type="ECO:0000313" key="12">
    <source>
        <dbReference type="EMBL" id="GGB47952.1"/>
    </source>
</evidence>
<evidence type="ECO:0000313" key="13">
    <source>
        <dbReference type="Proteomes" id="UP000617555"/>
    </source>
</evidence>
<reference evidence="13" key="1">
    <citation type="journal article" date="2019" name="Int. J. Syst. Evol. Microbiol.">
        <title>The Global Catalogue of Microorganisms (GCM) 10K type strain sequencing project: providing services to taxonomists for standard genome sequencing and annotation.</title>
        <authorList>
            <consortium name="The Broad Institute Genomics Platform"/>
            <consortium name="The Broad Institute Genome Sequencing Center for Infectious Disease"/>
            <person name="Wu L."/>
            <person name="Ma J."/>
        </authorList>
    </citation>
    <scope>NUCLEOTIDE SEQUENCE [LARGE SCALE GENOMIC DNA]</scope>
    <source>
        <strain evidence="13">CGMCC 1.15339</strain>
    </source>
</reference>
<feature type="transmembrane region" description="Helical" evidence="10">
    <location>
        <begin position="307"/>
        <end position="327"/>
    </location>
</feature>
<evidence type="ECO:0000256" key="2">
    <source>
        <dbReference type="ARBA" id="ARBA00022448"/>
    </source>
</evidence>
<comment type="subcellular location">
    <subcellularLocation>
        <location evidence="1">Membrane</location>
        <topology evidence="1">Multi-pass membrane protein</topology>
    </subcellularLocation>
</comment>
<keyword evidence="7" id="KW-0406">Ion transport</keyword>
<dbReference type="PANTHER" id="PTHR43562:SF3">
    <property type="entry name" value="SODIUM ION_PROTON EXCHANGER (EUROFUNG)"/>
    <property type="match status" value="1"/>
</dbReference>
<feature type="domain" description="Cation/H+ exchanger transmembrane" evidence="11">
    <location>
        <begin position="18"/>
        <end position="393"/>
    </location>
</feature>
<keyword evidence="5 10" id="KW-1133">Transmembrane helix</keyword>
<dbReference type="Gene3D" id="1.20.1530.20">
    <property type="match status" value="1"/>
</dbReference>
<evidence type="ECO:0000256" key="4">
    <source>
        <dbReference type="ARBA" id="ARBA00022692"/>
    </source>
</evidence>
<gene>
    <name evidence="12" type="ORF">GCM10011607_05270</name>
</gene>
<evidence type="ECO:0000256" key="9">
    <source>
        <dbReference type="ARBA" id="ARBA00023201"/>
    </source>
</evidence>
<feature type="transmembrane region" description="Helical" evidence="10">
    <location>
        <begin position="216"/>
        <end position="236"/>
    </location>
</feature>
<keyword evidence="8 10" id="KW-0472">Membrane</keyword>
<proteinExistence type="predicted"/>
<dbReference type="InterPro" id="IPR038770">
    <property type="entry name" value="Na+/solute_symporter_sf"/>
</dbReference>
<feature type="transmembrane region" description="Helical" evidence="10">
    <location>
        <begin position="45"/>
        <end position="69"/>
    </location>
</feature>